<evidence type="ECO:0000256" key="2">
    <source>
        <dbReference type="ARBA" id="ARBA00022723"/>
    </source>
</evidence>
<dbReference type="PROSITE" id="PS51891">
    <property type="entry name" value="CENP_V_GFA"/>
    <property type="match status" value="1"/>
</dbReference>
<keyword evidence="3" id="KW-0862">Zinc</keyword>
<dbReference type="Gene3D" id="3.90.1590.10">
    <property type="entry name" value="glutathione-dependent formaldehyde- activating enzyme (gfa)"/>
    <property type="match status" value="1"/>
</dbReference>
<evidence type="ECO:0000256" key="3">
    <source>
        <dbReference type="ARBA" id="ARBA00022833"/>
    </source>
</evidence>
<evidence type="ECO:0000259" key="5">
    <source>
        <dbReference type="PROSITE" id="PS51891"/>
    </source>
</evidence>
<dbReference type="Pfam" id="PF04828">
    <property type="entry name" value="GFA"/>
    <property type="match status" value="1"/>
</dbReference>
<protein>
    <submittedName>
        <fullName evidence="6">GFA family protein</fullName>
    </submittedName>
</protein>
<evidence type="ECO:0000313" key="6">
    <source>
        <dbReference type="EMBL" id="MFD1191636.1"/>
    </source>
</evidence>
<name>A0ABW3T5P3_9CAUL</name>
<evidence type="ECO:0000256" key="4">
    <source>
        <dbReference type="ARBA" id="ARBA00023239"/>
    </source>
</evidence>
<keyword evidence="4" id="KW-0456">Lyase</keyword>
<dbReference type="Proteomes" id="UP001597216">
    <property type="component" value="Unassembled WGS sequence"/>
</dbReference>
<reference evidence="7" key="1">
    <citation type="journal article" date="2019" name="Int. J. Syst. Evol. Microbiol.">
        <title>The Global Catalogue of Microorganisms (GCM) 10K type strain sequencing project: providing services to taxonomists for standard genome sequencing and annotation.</title>
        <authorList>
            <consortium name="The Broad Institute Genomics Platform"/>
            <consortium name="The Broad Institute Genome Sequencing Center for Infectious Disease"/>
            <person name="Wu L."/>
            <person name="Ma J."/>
        </authorList>
    </citation>
    <scope>NUCLEOTIDE SEQUENCE [LARGE SCALE GENOMIC DNA]</scope>
    <source>
        <strain evidence="7">CCUG 55074</strain>
    </source>
</reference>
<dbReference type="SUPFAM" id="SSF51316">
    <property type="entry name" value="Mss4-like"/>
    <property type="match status" value="1"/>
</dbReference>
<dbReference type="InterPro" id="IPR011057">
    <property type="entry name" value="Mss4-like_sf"/>
</dbReference>
<keyword evidence="7" id="KW-1185">Reference proteome</keyword>
<organism evidence="6 7">
    <name type="scientific">Phenylobacterium conjunctum</name>
    <dbReference type="NCBI Taxonomy" id="1298959"/>
    <lineage>
        <taxon>Bacteria</taxon>
        <taxon>Pseudomonadati</taxon>
        <taxon>Pseudomonadota</taxon>
        <taxon>Alphaproteobacteria</taxon>
        <taxon>Caulobacterales</taxon>
        <taxon>Caulobacteraceae</taxon>
        <taxon>Phenylobacterium</taxon>
    </lineage>
</organism>
<sequence>MSLTGGCYCGSVRYEAGGAPMFKGQCHCRECQYITGGGANLFMVMSPAEFKYTKGAPAQFARDDIANPVTREFCPKCGTHLVTRAGGGAMVIVKIGTLDDPSVFEGPQMAIWMKDAQPYHLVAEGVPQMPGMPG</sequence>
<gene>
    <name evidence="6" type="ORF">ACFQ27_13690</name>
</gene>
<comment type="similarity">
    <text evidence="1">Belongs to the Gfa family.</text>
</comment>
<evidence type="ECO:0000256" key="1">
    <source>
        <dbReference type="ARBA" id="ARBA00005495"/>
    </source>
</evidence>
<evidence type="ECO:0000313" key="7">
    <source>
        <dbReference type="Proteomes" id="UP001597216"/>
    </source>
</evidence>
<dbReference type="InterPro" id="IPR006913">
    <property type="entry name" value="CENP-V/GFA"/>
</dbReference>
<proteinExistence type="inferred from homology"/>
<dbReference type="PANTHER" id="PTHR33337">
    <property type="entry name" value="GFA DOMAIN-CONTAINING PROTEIN"/>
    <property type="match status" value="1"/>
</dbReference>
<dbReference type="EMBL" id="JBHTLQ010000031">
    <property type="protein sequence ID" value="MFD1191636.1"/>
    <property type="molecule type" value="Genomic_DNA"/>
</dbReference>
<feature type="domain" description="CENP-V/GFA" evidence="5">
    <location>
        <begin position="3"/>
        <end position="120"/>
    </location>
</feature>
<accession>A0ABW3T5P3</accession>
<dbReference type="PANTHER" id="PTHR33337:SF40">
    <property type="entry name" value="CENP-V_GFA DOMAIN-CONTAINING PROTEIN-RELATED"/>
    <property type="match status" value="1"/>
</dbReference>
<comment type="caution">
    <text evidence="6">The sequence shown here is derived from an EMBL/GenBank/DDBJ whole genome shotgun (WGS) entry which is preliminary data.</text>
</comment>
<dbReference type="RefSeq" id="WP_374345755.1">
    <property type="nucleotide sequence ID" value="NZ_JBHTLQ010000031.1"/>
</dbReference>
<keyword evidence="2" id="KW-0479">Metal-binding</keyword>